<dbReference type="EMBL" id="CH476733">
    <property type="protein sequence ID" value="EIE79195.1"/>
    <property type="molecule type" value="Genomic_DNA"/>
</dbReference>
<dbReference type="GeneID" id="93610871"/>
<dbReference type="Proteomes" id="UP000009138">
    <property type="component" value="Unassembled WGS sequence"/>
</dbReference>
<feature type="region of interest" description="Disordered" evidence="1">
    <location>
        <begin position="69"/>
        <end position="88"/>
    </location>
</feature>
<gene>
    <name evidence="2" type="ORF">RO3G_03900</name>
</gene>
<reference evidence="2 3" key="1">
    <citation type="journal article" date="2009" name="PLoS Genet.">
        <title>Genomic analysis of the basal lineage fungus Rhizopus oryzae reveals a whole-genome duplication.</title>
        <authorList>
            <person name="Ma L.-J."/>
            <person name="Ibrahim A.S."/>
            <person name="Skory C."/>
            <person name="Grabherr M.G."/>
            <person name="Burger G."/>
            <person name="Butler M."/>
            <person name="Elias M."/>
            <person name="Idnurm A."/>
            <person name="Lang B.F."/>
            <person name="Sone T."/>
            <person name="Abe A."/>
            <person name="Calvo S.E."/>
            <person name="Corrochano L.M."/>
            <person name="Engels R."/>
            <person name="Fu J."/>
            <person name="Hansberg W."/>
            <person name="Kim J.-M."/>
            <person name="Kodira C.D."/>
            <person name="Koehrsen M.J."/>
            <person name="Liu B."/>
            <person name="Miranda-Saavedra D."/>
            <person name="O'Leary S."/>
            <person name="Ortiz-Castellanos L."/>
            <person name="Poulter R."/>
            <person name="Rodriguez-Romero J."/>
            <person name="Ruiz-Herrera J."/>
            <person name="Shen Y.-Q."/>
            <person name="Zeng Q."/>
            <person name="Galagan J."/>
            <person name="Birren B.W."/>
            <person name="Cuomo C.A."/>
            <person name="Wickes B.L."/>
        </authorList>
    </citation>
    <scope>NUCLEOTIDE SEQUENCE [LARGE SCALE GENOMIC DNA]</scope>
    <source>
        <strain evidence="3">RA 99-880 / ATCC MYA-4621 / FGSC 9543 / NRRL 43880</strain>
    </source>
</reference>
<sequence>MLVKVKSAPFEGGKLSIDSARRGVNRRYHKDRLSGETSIFQKSGYFEVGIGDIADDGRDCCIRDNRNSLDEEEEGWSDDNKGRIHPKC</sequence>
<dbReference type="AlphaFoldDB" id="I1BSL5"/>
<name>I1BSL5_RHIO9</name>
<dbReference type="InParanoid" id="I1BSL5"/>
<evidence type="ECO:0000313" key="3">
    <source>
        <dbReference type="Proteomes" id="UP000009138"/>
    </source>
</evidence>
<organism evidence="2 3">
    <name type="scientific">Rhizopus delemar (strain RA 99-880 / ATCC MYA-4621 / FGSC 9543 / NRRL 43880)</name>
    <name type="common">Mucormycosis agent</name>
    <name type="synonym">Rhizopus arrhizus var. delemar</name>
    <dbReference type="NCBI Taxonomy" id="246409"/>
    <lineage>
        <taxon>Eukaryota</taxon>
        <taxon>Fungi</taxon>
        <taxon>Fungi incertae sedis</taxon>
        <taxon>Mucoromycota</taxon>
        <taxon>Mucoromycotina</taxon>
        <taxon>Mucoromycetes</taxon>
        <taxon>Mucorales</taxon>
        <taxon>Mucorineae</taxon>
        <taxon>Rhizopodaceae</taxon>
        <taxon>Rhizopus</taxon>
    </lineage>
</organism>
<dbReference type="VEuPathDB" id="FungiDB:RO3G_03900"/>
<dbReference type="RefSeq" id="XP_067514591.1">
    <property type="nucleotide sequence ID" value="XM_067658490.1"/>
</dbReference>
<evidence type="ECO:0000313" key="2">
    <source>
        <dbReference type="EMBL" id="EIE79195.1"/>
    </source>
</evidence>
<keyword evidence="3" id="KW-1185">Reference proteome</keyword>
<accession>I1BSL5</accession>
<protein>
    <submittedName>
        <fullName evidence="2">Uncharacterized protein</fullName>
    </submittedName>
</protein>
<evidence type="ECO:0000256" key="1">
    <source>
        <dbReference type="SAM" id="MobiDB-lite"/>
    </source>
</evidence>
<proteinExistence type="predicted"/>